<feature type="region of interest" description="Disordered" evidence="1">
    <location>
        <begin position="1"/>
        <end position="24"/>
    </location>
</feature>
<reference evidence="2" key="2">
    <citation type="submission" date="2023-01" db="EMBL/GenBank/DDBJ databases">
        <authorList>
            <person name="Sun Q."/>
            <person name="Evtushenko L."/>
        </authorList>
    </citation>
    <scope>NUCLEOTIDE SEQUENCE</scope>
    <source>
        <strain evidence="2">VKM Ac-1020</strain>
    </source>
</reference>
<dbReference type="RefSeq" id="WP_271173894.1">
    <property type="nucleotide sequence ID" value="NZ_BSEJ01000011.1"/>
</dbReference>
<sequence length="204" mass="22634">MGKAARNKKNSKSKKNANRPALEGLTAEESRKIRALRKGIWLATTPCERLRHLMGAHPEEISDEFQERILELFHDGSLDYDSAVGSAICEIATPLLEPYFVLCEERRLLSEDDPGDFIDAYLSPVPSDDPDAADAPGYLLVLAHTFFSENAFLNYKASILHTLKQLMRRATTVQALLDSGEVTWEEVHGSECQQHHGSAVKAAA</sequence>
<dbReference type="AlphaFoldDB" id="A0A9W6LXF9"/>
<dbReference type="Proteomes" id="UP001142462">
    <property type="component" value="Unassembled WGS sequence"/>
</dbReference>
<reference evidence="2" key="1">
    <citation type="journal article" date="2014" name="Int. J. Syst. Evol. Microbiol.">
        <title>Complete genome sequence of Corynebacterium casei LMG S-19264T (=DSM 44701T), isolated from a smear-ripened cheese.</title>
        <authorList>
            <consortium name="US DOE Joint Genome Institute (JGI-PGF)"/>
            <person name="Walter F."/>
            <person name="Albersmeier A."/>
            <person name="Kalinowski J."/>
            <person name="Ruckert C."/>
        </authorList>
    </citation>
    <scope>NUCLEOTIDE SEQUENCE</scope>
    <source>
        <strain evidence="2">VKM Ac-1020</strain>
    </source>
</reference>
<gene>
    <name evidence="2" type="ORF">GCM10017576_23330</name>
</gene>
<keyword evidence="3" id="KW-1185">Reference proteome</keyword>
<proteinExistence type="predicted"/>
<evidence type="ECO:0000313" key="3">
    <source>
        <dbReference type="Proteomes" id="UP001142462"/>
    </source>
</evidence>
<dbReference type="EMBL" id="BSEJ01000011">
    <property type="protein sequence ID" value="GLJ62203.1"/>
    <property type="molecule type" value="Genomic_DNA"/>
</dbReference>
<accession>A0A9W6LXF9</accession>
<feature type="compositionally biased region" description="Basic residues" evidence="1">
    <location>
        <begin position="1"/>
        <end position="17"/>
    </location>
</feature>
<evidence type="ECO:0000313" key="2">
    <source>
        <dbReference type="EMBL" id="GLJ62203.1"/>
    </source>
</evidence>
<evidence type="ECO:0000256" key="1">
    <source>
        <dbReference type="SAM" id="MobiDB-lite"/>
    </source>
</evidence>
<comment type="caution">
    <text evidence="2">The sequence shown here is derived from an EMBL/GenBank/DDBJ whole genome shotgun (WGS) entry which is preliminary data.</text>
</comment>
<name>A0A9W6LXF9_9MICO</name>
<protein>
    <submittedName>
        <fullName evidence="2">Uncharacterized protein</fullName>
    </submittedName>
</protein>
<organism evidence="2 3">
    <name type="scientific">Microbacterium barkeri</name>
    <dbReference type="NCBI Taxonomy" id="33917"/>
    <lineage>
        <taxon>Bacteria</taxon>
        <taxon>Bacillati</taxon>
        <taxon>Actinomycetota</taxon>
        <taxon>Actinomycetes</taxon>
        <taxon>Micrococcales</taxon>
        <taxon>Microbacteriaceae</taxon>
        <taxon>Microbacterium</taxon>
    </lineage>
</organism>